<evidence type="ECO:0000313" key="2">
    <source>
        <dbReference type="Proteomes" id="UP001189429"/>
    </source>
</evidence>
<reference evidence="1" key="1">
    <citation type="submission" date="2023-10" db="EMBL/GenBank/DDBJ databases">
        <authorList>
            <person name="Chen Y."/>
            <person name="Shah S."/>
            <person name="Dougan E. K."/>
            <person name="Thang M."/>
            <person name="Chan C."/>
        </authorList>
    </citation>
    <scope>NUCLEOTIDE SEQUENCE [LARGE SCALE GENOMIC DNA]</scope>
</reference>
<name>A0ABN9WUH5_9DINO</name>
<keyword evidence="2" id="KW-1185">Reference proteome</keyword>
<dbReference type="Proteomes" id="UP001189429">
    <property type="component" value="Unassembled WGS sequence"/>
</dbReference>
<comment type="caution">
    <text evidence="1">The sequence shown here is derived from an EMBL/GenBank/DDBJ whole genome shotgun (WGS) entry which is preliminary data.</text>
</comment>
<gene>
    <name evidence="1" type="ORF">PCOR1329_LOCUS69639</name>
</gene>
<organism evidence="1 2">
    <name type="scientific">Prorocentrum cordatum</name>
    <dbReference type="NCBI Taxonomy" id="2364126"/>
    <lineage>
        <taxon>Eukaryota</taxon>
        <taxon>Sar</taxon>
        <taxon>Alveolata</taxon>
        <taxon>Dinophyceae</taxon>
        <taxon>Prorocentrales</taxon>
        <taxon>Prorocentraceae</taxon>
        <taxon>Prorocentrum</taxon>
    </lineage>
</organism>
<accession>A0ABN9WUH5</accession>
<sequence>MLNAPAGEPRAPVPANAAVDEVPVAIEIRVPGLAVRAWALVPQVVPAGAPVPPAAVGWPQWAAADVDMAPAPPDLGDGGLQEEIEALLLSLGYSGRKVDVMEVSCPNQLVGFAPLVGLIHGGSFDVGVGWDLSDRRQQRRQCRELVEHYQPYFLLGSPSCAPFSMLKYLNEGSAKQRRASAIGCEHMRFAAELRALQVVNGRAFLRERPWGADSWVPDVVENVMALPGIGPRRERSTFVGLDMRVAERCSTKVLRAMLRGVRQHLSNKKAFASSALDAGPNLGDEEIGLKFYGDLAGVPLGAEKVEAPRRSEMDFMAQLGVWTYASVEDCCRELGRKPLSVRWVDIDEGDSSRPDYRSRLVAQKTMAQSAIAGGDVGAVFAATPPLECLRLVCSLVMSSDLAEGRVLRSLDISRAHPRCEIKDFQLATSETVVGPPCVYYRVDKLVGFFHRGDDFVPEGPRKDAEAIREVPSKKFIVKDRGVLRPAPTDLKEIARLDRVMRWRDRWSQGGEAIECEADPRRAQILHAQLGMTSDTRSLSTPGVSQKLAPEVERELPESEAAEYRSACMRLGYLALDRQGLQFAAKELLKRAGRFRVGAPRAVWRWGRQRGPAFLDSYSDTDWAGCPITGRNTSSVVIKHGQRLIVTASTMQIPIAMSSGEAKFNGCVRAASRAIGVQALSRGFGREMGLRVWSDSAAALGIMQSRGCGQARHLGTPTLWVQRALRDGRFQLAKVPGKANPADLGTKCLDQAAMLRALSMMSVELSDAPLSIALRAKFFSLHAIFCLGRATAGGDG</sequence>
<evidence type="ECO:0000313" key="1">
    <source>
        <dbReference type="EMBL" id="CAK0888965.1"/>
    </source>
</evidence>
<proteinExistence type="predicted"/>
<dbReference type="EMBL" id="CAUYUJ010019155">
    <property type="protein sequence ID" value="CAK0888965.1"/>
    <property type="molecule type" value="Genomic_DNA"/>
</dbReference>
<dbReference type="CDD" id="cd09272">
    <property type="entry name" value="RNase_HI_RT_Ty1"/>
    <property type="match status" value="1"/>
</dbReference>
<protein>
    <submittedName>
        <fullName evidence="1">Uncharacterized protein</fullName>
    </submittedName>
</protein>